<dbReference type="InterPro" id="IPR050465">
    <property type="entry name" value="UPF0194_transport"/>
</dbReference>
<feature type="signal peptide" evidence="4">
    <location>
        <begin position="1"/>
        <end position="20"/>
    </location>
</feature>
<evidence type="ECO:0000313" key="6">
    <source>
        <dbReference type="EMBL" id="QVL30386.1"/>
    </source>
</evidence>
<name>A0A8E6EWP9_9BACT</name>
<evidence type="ECO:0000256" key="4">
    <source>
        <dbReference type="SAM" id="SignalP"/>
    </source>
</evidence>
<accession>A0A8E6EWP9</accession>
<dbReference type="Gene3D" id="1.10.287.470">
    <property type="entry name" value="Helix hairpin bin"/>
    <property type="match status" value="1"/>
</dbReference>
<gene>
    <name evidence="6" type="ORF">KIH39_16175</name>
</gene>
<evidence type="ECO:0000256" key="1">
    <source>
        <dbReference type="ARBA" id="ARBA00004196"/>
    </source>
</evidence>
<keyword evidence="7" id="KW-1185">Reference proteome</keyword>
<comment type="subcellular location">
    <subcellularLocation>
        <location evidence="1">Cell envelope</location>
    </subcellularLocation>
</comment>
<dbReference type="Proteomes" id="UP000676194">
    <property type="component" value="Chromosome"/>
</dbReference>
<dbReference type="Pfam" id="PF25881">
    <property type="entry name" value="HH_YBHG"/>
    <property type="match status" value="1"/>
</dbReference>
<feature type="domain" description="YbhG-like alpha-helical hairpin" evidence="5">
    <location>
        <begin position="90"/>
        <end position="217"/>
    </location>
</feature>
<evidence type="ECO:0000256" key="2">
    <source>
        <dbReference type="ARBA" id="ARBA00023054"/>
    </source>
</evidence>
<dbReference type="RefSeq" id="WP_213494257.1">
    <property type="nucleotide sequence ID" value="NZ_CP074694.1"/>
</dbReference>
<dbReference type="Gene3D" id="2.40.30.170">
    <property type="match status" value="1"/>
</dbReference>
<dbReference type="EMBL" id="CP074694">
    <property type="protein sequence ID" value="QVL30386.1"/>
    <property type="molecule type" value="Genomic_DNA"/>
</dbReference>
<keyword evidence="4" id="KW-0732">Signal</keyword>
<feature type="chain" id="PRO_5034552697" evidence="4">
    <location>
        <begin position="21"/>
        <end position="348"/>
    </location>
</feature>
<dbReference type="Gene3D" id="2.40.50.100">
    <property type="match status" value="1"/>
</dbReference>
<evidence type="ECO:0000256" key="3">
    <source>
        <dbReference type="SAM" id="Coils"/>
    </source>
</evidence>
<dbReference type="AlphaFoldDB" id="A0A8E6EWP9"/>
<dbReference type="SUPFAM" id="SSF111369">
    <property type="entry name" value="HlyD-like secretion proteins"/>
    <property type="match status" value="3"/>
</dbReference>
<protein>
    <submittedName>
        <fullName evidence="6">Efflux RND transporter periplasmic adaptor subunit</fullName>
    </submittedName>
</protein>
<proteinExistence type="predicted"/>
<evidence type="ECO:0000313" key="7">
    <source>
        <dbReference type="Proteomes" id="UP000676194"/>
    </source>
</evidence>
<organism evidence="6 7">
    <name type="scientific">Telmatocola sphagniphila</name>
    <dbReference type="NCBI Taxonomy" id="1123043"/>
    <lineage>
        <taxon>Bacteria</taxon>
        <taxon>Pseudomonadati</taxon>
        <taxon>Planctomycetota</taxon>
        <taxon>Planctomycetia</taxon>
        <taxon>Gemmatales</taxon>
        <taxon>Gemmataceae</taxon>
    </lineage>
</organism>
<dbReference type="KEGG" id="tsph:KIH39_16175"/>
<evidence type="ECO:0000259" key="5">
    <source>
        <dbReference type="Pfam" id="PF25881"/>
    </source>
</evidence>
<sequence>MFHKYLLPLIAIGLLGLAAAHVAKSQQTPPKLNPIVEPSKNPFSSSIAGSGIVEPRSENISIGSHLPGVVAEVFVNVGDQVRAGDRLLRLDDRQLNAEYAVRSANLSAAEAQLKRLRDQPRAEEIPPLKAKYFEAQANLDNARDLYNRAQRLAKTGAIGEEELITKRNAVAVSEAQLQKAEADLKLTEAGAWEPDKLVAQRAVDQSRALLMQTKIELERNVVNAPISGQILQKNVRPGEYVGIPPSQALFIMGDTSTLHIRMDVDENDLTRFKPGLPAKAFRRGDPQTEISLSFVRIEPYVIPKKSLTGSGSERVDTRVLQVIYKVAEKSVPLYIGQQLDVYVDASQK</sequence>
<dbReference type="PANTHER" id="PTHR32347">
    <property type="entry name" value="EFFLUX SYSTEM COMPONENT YKNX-RELATED"/>
    <property type="match status" value="1"/>
</dbReference>
<reference evidence="6" key="1">
    <citation type="submission" date="2021-05" db="EMBL/GenBank/DDBJ databases">
        <title>Complete genome sequence of the cellulolytic planctomycete Telmatocola sphagniphila SP2T and characterization of the first cellulase from planctomycetes.</title>
        <authorList>
            <person name="Rakitin A.L."/>
            <person name="Beletsky A.V."/>
            <person name="Naumoff D.G."/>
            <person name="Kulichevskaya I.S."/>
            <person name="Mardanov A.V."/>
            <person name="Ravin N.V."/>
            <person name="Dedysh S.N."/>
        </authorList>
    </citation>
    <scope>NUCLEOTIDE SEQUENCE</scope>
    <source>
        <strain evidence="6">SP2T</strain>
    </source>
</reference>
<feature type="coiled-coil region" evidence="3">
    <location>
        <begin position="99"/>
        <end position="152"/>
    </location>
</feature>
<keyword evidence="2 3" id="KW-0175">Coiled coil</keyword>
<dbReference type="InterPro" id="IPR059052">
    <property type="entry name" value="HH_YbhG-like"/>
</dbReference>
<dbReference type="GO" id="GO:0030313">
    <property type="term" value="C:cell envelope"/>
    <property type="evidence" value="ECO:0007669"/>
    <property type="project" value="UniProtKB-SubCell"/>
</dbReference>